<evidence type="ECO:0000313" key="1">
    <source>
        <dbReference type="EMBL" id="CAB4683888.1"/>
    </source>
</evidence>
<name>A0A6J6NFV1_9ZZZZ</name>
<protein>
    <submittedName>
        <fullName evidence="1">Unannotated protein</fullName>
    </submittedName>
</protein>
<sequence>MSSELLEQITLEIERIKQLPLSEQPSAFAALRDLLETTLNSADGN</sequence>
<accession>A0A6J6NFV1</accession>
<organism evidence="1">
    <name type="scientific">freshwater metagenome</name>
    <dbReference type="NCBI Taxonomy" id="449393"/>
    <lineage>
        <taxon>unclassified sequences</taxon>
        <taxon>metagenomes</taxon>
        <taxon>ecological metagenomes</taxon>
    </lineage>
</organism>
<gene>
    <name evidence="1" type="ORF">UFOPK2370_00502</name>
</gene>
<reference evidence="1" key="1">
    <citation type="submission" date="2020-05" db="EMBL/GenBank/DDBJ databases">
        <authorList>
            <person name="Chiriac C."/>
            <person name="Salcher M."/>
            <person name="Ghai R."/>
            <person name="Kavagutti S V."/>
        </authorList>
    </citation>
    <scope>NUCLEOTIDE SEQUENCE</scope>
</reference>
<dbReference type="AlphaFoldDB" id="A0A6J6NFV1"/>
<dbReference type="EMBL" id="CAEZXK010000009">
    <property type="protein sequence ID" value="CAB4683888.1"/>
    <property type="molecule type" value="Genomic_DNA"/>
</dbReference>
<proteinExistence type="predicted"/>